<dbReference type="AlphaFoldDB" id="A0A2J7PXJ1"/>
<name>A0A2J7PXJ1_9NEOP</name>
<dbReference type="Proteomes" id="UP000235965">
    <property type="component" value="Unassembled WGS sequence"/>
</dbReference>
<organism evidence="1 2">
    <name type="scientific">Cryptotermes secundus</name>
    <dbReference type="NCBI Taxonomy" id="105785"/>
    <lineage>
        <taxon>Eukaryota</taxon>
        <taxon>Metazoa</taxon>
        <taxon>Ecdysozoa</taxon>
        <taxon>Arthropoda</taxon>
        <taxon>Hexapoda</taxon>
        <taxon>Insecta</taxon>
        <taxon>Pterygota</taxon>
        <taxon>Neoptera</taxon>
        <taxon>Polyneoptera</taxon>
        <taxon>Dictyoptera</taxon>
        <taxon>Blattodea</taxon>
        <taxon>Blattoidea</taxon>
        <taxon>Termitoidae</taxon>
        <taxon>Kalotermitidae</taxon>
        <taxon>Cryptotermitinae</taxon>
        <taxon>Cryptotermes</taxon>
    </lineage>
</organism>
<accession>A0A2J7PXJ1</accession>
<evidence type="ECO:0000313" key="2">
    <source>
        <dbReference type="Proteomes" id="UP000235965"/>
    </source>
</evidence>
<comment type="caution">
    <text evidence="1">The sequence shown here is derived from an EMBL/GenBank/DDBJ whole genome shotgun (WGS) entry which is preliminary data.</text>
</comment>
<proteinExistence type="predicted"/>
<evidence type="ECO:0000313" key="1">
    <source>
        <dbReference type="EMBL" id="PNF21043.1"/>
    </source>
</evidence>
<dbReference type="EMBL" id="NEVH01020858">
    <property type="protein sequence ID" value="PNF21043.1"/>
    <property type="molecule type" value="Genomic_DNA"/>
</dbReference>
<protein>
    <submittedName>
        <fullName evidence="1">Uncharacterized protein</fullName>
    </submittedName>
</protein>
<sequence length="56" mass="6179">MISLSRNGIILSEAVKTMYCLCKLCKPNLGHDRAVVPGLGHVTRYPYLGLQSMNSE</sequence>
<reference evidence="1 2" key="1">
    <citation type="submission" date="2017-12" db="EMBL/GenBank/DDBJ databases">
        <title>Hemimetabolous genomes reveal molecular basis of termite eusociality.</title>
        <authorList>
            <person name="Harrison M.C."/>
            <person name="Jongepier E."/>
            <person name="Robertson H.M."/>
            <person name="Arning N."/>
            <person name="Bitard-Feildel T."/>
            <person name="Chao H."/>
            <person name="Childers C.P."/>
            <person name="Dinh H."/>
            <person name="Doddapaneni H."/>
            <person name="Dugan S."/>
            <person name="Gowin J."/>
            <person name="Greiner C."/>
            <person name="Han Y."/>
            <person name="Hu H."/>
            <person name="Hughes D.S.T."/>
            <person name="Huylmans A.-K."/>
            <person name="Kemena C."/>
            <person name="Kremer L.P.M."/>
            <person name="Lee S.L."/>
            <person name="Lopez-Ezquerra A."/>
            <person name="Mallet L."/>
            <person name="Monroy-Kuhn J.M."/>
            <person name="Moser A."/>
            <person name="Murali S.C."/>
            <person name="Muzny D.M."/>
            <person name="Otani S."/>
            <person name="Piulachs M.-D."/>
            <person name="Poelchau M."/>
            <person name="Qu J."/>
            <person name="Schaub F."/>
            <person name="Wada-Katsumata A."/>
            <person name="Worley K.C."/>
            <person name="Xie Q."/>
            <person name="Ylla G."/>
            <person name="Poulsen M."/>
            <person name="Gibbs R.A."/>
            <person name="Schal C."/>
            <person name="Richards S."/>
            <person name="Belles X."/>
            <person name="Korb J."/>
            <person name="Bornberg-Bauer E."/>
        </authorList>
    </citation>
    <scope>NUCLEOTIDE SEQUENCE [LARGE SCALE GENOMIC DNA]</scope>
    <source>
        <tissue evidence="1">Whole body</tissue>
    </source>
</reference>
<keyword evidence="2" id="KW-1185">Reference proteome</keyword>
<gene>
    <name evidence="1" type="ORF">B7P43_G08411</name>
</gene>
<dbReference type="InParanoid" id="A0A2J7PXJ1"/>